<name>A0A1G2K2M7_9BACT</name>
<evidence type="ECO:0000256" key="2">
    <source>
        <dbReference type="SAM" id="Phobius"/>
    </source>
</evidence>
<dbReference type="Proteomes" id="UP000177152">
    <property type="component" value="Unassembled WGS sequence"/>
</dbReference>
<feature type="transmembrane region" description="Helical" evidence="2">
    <location>
        <begin position="12"/>
        <end position="32"/>
    </location>
</feature>
<protein>
    <submittedName>
        <fullName evidence="3">Uncharacterized protein</fullName>
    </submittedName>
</protein>
<dbReference type="AlphaFoldDB" id="A0A1G2K2M7"/>
<keyword evidence="2" id="KW-1133">Transmembrane helix</keyword>
<reference evidence="3 4" key="1">
    <citation type="journal article" date="2016" name="Nat. Commun.">
        <title>Thousands of microbial genomes shed light on interconnected biogeochemical processes in an aquifer system.</title>
        <authorList>
            <person name="Anantharaman K."/>
            <person name="Brown C.T."/>
            <person name="Hug L.A."/>
            <person name="Sharon I."/>
            <person name="Castelle C.J."/>
            <person name="Probst A.J."/>
            <person name="Thomas B.C."/>
            <person name="Singh A."/>
            <person name="Wilkins M.J."/>
            <person name="Karaoz U."/>
            <person name="Brodie E.L."/>
            <person name="Williams K.H."/>
            <person name="Hubbard S.S."/>
            <person name="Banfield J.F."/>
        </authorList>
    </citation>
    <scope>NUCLEOTIDE SEQUENCE [LARGE SCALE GENOMIC DNA]</scope>
</reference>
<evidence type="ECO:0000313" key="3">
    <source>
        <dbReference type="EMBL" id="OGZ93667.1"/>
    </source>
</evidence>
<accession>A0A1G2K2M7</accession>
<comment type="caution">
    <text evidence="3">The sequence shown here is derived from an EMBL/GenBank/DDBJ whole genome shotgun (WGS) entry which is preliminary data.</text>
</comment>
<keyword evidence="2" id="KW-0472">Membrane</keyword>
<proteinExistence type="predicted"/>
<evidence type="ECO:0000313" key="4">
    <source>
        <dbReference type="Proteomes" id="UP000177152"/>
    </source>
</evidence>
<gene>
    <name evidence="3" type="ORF">A2633_05820</name>
</gene>
<feature type="compositionally biased region" description="Low complexity" evidence="1">
    <location>
        <begin position="68"/>
        <end position="78"/>
    </location>
</feature>
<feature type="region of interest" description="Disordered" evidence="1">
    <location>
        <begin position="65"/>
        <end position="84"/>
    </location>
</feature>
<feature type="region of interest" description="Disordered" evidence="1">
    <location>
        <begin position="114"/>
        <end position="135"/>
    </location>
</feature>
<keyword evidence="2" id="KW-0812">Transmembrane</keyword>
<organism evidence="3 4">
    <name type="scientific">Candidatus Sungbacteria bacterium RIFCSPHIGHO2_01_FULL_47_32</name>
    <dbReference type="NCBI Taxonomy" id="1802264"/>
    <lineage>
        <taxon>Bacteria</taxon>
        <taxon>Candidatus Sungiibacteriota</taxon>
    </lineage>
</organism>
<evidence type="ECO:0000256" key="1">
    <source>
        <dbReference type="SAM" id="MobiDB-lite"/>
    </source>
</evidence>
<sequence>MGNIFKKIEGKTIPMAMFILLGFSVLMMLVFMNSQPSIAPTSAEASTATTSVTVLNTPPQWTIDAQESTESSTNTPTNAGSDLSITGIGTDSNNDPYFLLVCKTSGAPTPFSNAPPECSGGSGNRWSRSATTTSATNATSTYVTQASDAELNDWFAFICDANASNPACNATYKVGTYPTESPFVVNHRPSFTVFTDNSPKDPGQTVTWTTTASDADVVVTADTVQLFVCKANDFTGTACGAGGTYCSTGASTTDPSCNFDITIPTQDRNYTAFGFVVDNHNFAASGGAEGSDSVLTVNNVTPTISSSTIALRDTDSVGDLTLLTMATQTPGFSVRFTITDDNSCLNASSGNEISQVDINVFRSGIASTSCLVSGDYNANNCYPEAAGIPVWNTSSSTQLTGTCSGASDPDAVWATSFPLYYIADPTDAGSQFPSQDWQATVRASDNNFATSTWTQTETGNEMTSFLAFDLLTVAINYGSLQPGDQNPFLVQNATTSATGNTGVSLNLSGDDMCTAYPSCSYNATDTIPSTEQHYASSTVAYASGTALSSTTPAFFDLAVPKSTATSTQANRATDWGIRVPPAITLAGAYTGKNTFVSVVSDSSDW</sequence>
<dbReference type="EMBL" id="MHQC01000055">
    <property type="protein sequence ID" value="OGZ93667.1"/>
    <property type="molecule type" value="Genomic_DNA"/>
</dbReference>